<evidence type="ECO:0000313" key="5">
    <source>
        <dbReference type="Proteomes" id="UP000318834"/>
    </source>
</evidence>
<dbReference type="GO" id="GO:0003677">
    <property type="term" value="F:DNA binding"/>
    <property type="evidence" value="ECO:0007669"/>
    <property type="project" value="UniProtKB-KW"/>
</dbReference>
<dbReference type="InterPro" id="IPR058245">
    <property type="entry name" value="NreC/VraR/RcsB-like_REC"/>
</dbReference>
<gene>
    <name evidence="4" type="ORF">E6H05_01605</name>
</gene>
<proteinExistence type="predicted"/>
<evidence type="ECO:0000259" key="3">
    <source>
        <dbReference type="PROSITE" id="PS50110"/>
    </source>
</evidence>
<dbReference type="SUPFAM" id="SSF52172">
    <property type="entry name" value="CheY-like"/>
    <property type="match status" value="1"/>
</dbReference>
<feature type="domain" description="Response regulatory" evidence="3">
    <location>
        <begin position="12"/>
        <end position="128"/>
    </location>
</feature>
<sequence length="141" mass="15688">MSQSEPVVRKIRVLLVDDNASYRQRMARLLQTQVDLEVVGEAGEGQEALARARELQPDVILIDFRMTGLDGYTAARAIVKELPQAKVFMLTAFPGALDREKVAHSGLQGLLVKDQPAIEIIEAIRNSVGELKSWKFKNSRS</sequence>
<dbReference type="GO" id="GO:0000160">
    <property type="term" value="P:phosphorelay signal transduction system"/>
    <property type="evidence" value="ECO:0007669"/>
    <property type="project" value="InterPro"/>
</dbReference>
<reference evidence="4 5" key="1">
    <citation type="journal article" date="2019" name="Nat. Microbiol.">
        <title>Mediterranean grassland soil C-N compound turnover is dependent on rainfall and depth, and is mediated by genomically divergent microorganisms.</title>
        <authorList>
            <person name="Diamond S."/>
            <person name="Andeer P.F."/>
            <person name="Li Z."/>
            <person name="Crits-Christoph A."/>
            <person name="Burstein D."/>
            <person name="Anantharaman K."/>
            <person name="Lane K.R."/>
            <person name="Thomas B.C."/>
            <person name="Pan C."/>
            <person name="Northen T.R."/>
            <person name="Banfield J.F."/>
        </authorList>
    </citation>
    <scope>NUCLEOTIDE SEQUENCE [LARGE SCALE GENOMIC DNA]</scope>
    <source>
        <strain evidence="4">NP_8</strain>
    </source>
</reference>
<name>A0A537J0N1_9BACT</name>
<comment type="caution">
    <text evidence="4">The sequence shown here is derived from an EMBL/GenBank/DDBJ whole genome shotgun (WGS) entry which is preliminary data.</text>
</comment>
<feature type="modified residue" description="4-aspartylphosphate" evidence="2">
    <location>
        <position position="63"/>
    </location>
</feature>
<dbReference type="Pfam" id="PF00072">
    <property type="entry name" value="Response_reg"/>
    <property type="match status" value="1"/>
</dbReference>
<protein>
    <submittedName>
        <fullName evidence="4">Response regulator</fullName>
    </submittedName>
</protein>
<dbReference type="SMART" id="SM00448">
    <property type="entry name" value="REC"/>
    <property type="match status" value="1"/>
</dbReference>
<dbReference type="PROSITE" id="PS50110">
    <property type="entry name" value="RESPONSE_REGULATORY"/>
    <property type="match status" value="1"/>
</dbReference>
<keyword evidence="2" id="KW-0597">Phosphoprotein</keyword>
<dbReference type="InterPro" id="IPR011006">
    <property type="entry name" value="CheY-like_superfamily"/>
</dbReference>
<accession>A0A537J0N1</accession>
<dbReference type="PANTHER" id="PTHR43214">
    <property type="entry name" value="TWO-COMPONENT RESPONSE REGULATOR"/>
    <property type="match status" value="1"/>
</dbReference>
<dbReference type="Gene3D" id="3.40.50.2300">
    <property type="match status" value="1"/>
</dbReference>
<evidence type="ECO:0000256" key="2">
    <source>
        <dbReference type="PROSITE-ProRule" id="PRU00169"/>
    </source>
</evidence>
<dbReference type="InterPro" id="IPR039420">
    <property type="entry name" value="WalR-like"/>
</dbReference>
<keyword evidence="1" id="KW-0238">DNA-binding</keyword>
<dbReference type="InterPro" id="IPR001789">
    <property type="entry name" value="Sig_transdc_resp-reg_receiver"/>
</dbReference>
<organism evidence="4 5">
    <name type="scientific">Candidatus Segetimicrobium genomatis</name>
    <dbReference type="NCBI Taxonomy" id="2569760"/>
    <lineage>
        <taxon>Bacteria</taxon>
        <taxon>Bacillati</taxon>
        <taxon>Candidatus Sysuimicrobiota</taxon>
        <taxon>Candidatus Sysuimicrobiia</taxon>
        <taxon>Candidatus Sysuimicrobiales</taxon>
        <taxon>Candidatus Segetimicrobiaceae</taxon>
        <taxon>Candidatus Segetimicrobium</taxon>
    </lineage>
</organism>
<dbReference type="Proteomes" id="UP000318834">
    <property type="component" value="Unassembled WGS sequence"/>
</dbReference>
<dbReference type="AlphaFoldDB" id="A0A537J0N1"/>
<dbReference type="EMBL" id="VBAP01000007">
    <property type="protein sequence ID" value="TMI77075.1"/>
    <property type="molecule type" value="Genomic_DNA"/>
</dbReference>
<evidence type="ECO:0000313" key="4">
    <source>
        <dbReference type="EMBL" id="TMI77075.1"/>
    </source>
</evidence>
<dbReference type="CDD" id="cd17535">
    <property type="entry name" value="REC_NarL-like"/>
    <property type="match status" value="1"/>
</dbReference>
<evidence type="ECO:0000256" key="1">
    <source>
        <dbReference type="ARBA" id="ARBA00023125"/>
    </source>
</evidence>